<organism evidence="1 2">
    <name type="scientific">Flavobacterium profundi</name>
    <dbReference type="NCBI Taxonomy" id="1774945"/>
    <lineage>
        <taxon>Bacteria</taxon>
        <taxon>Pseudomonadati</taxon>
        <taxon>Bacteroidota</taxon>
        <taxon>Flavobacteriia</taxon>
        <taxon>Flavobacteriales</taxon>
        <taxon>Flavobacteriaceae</taxon>
        <taxon>Flavobacterium</taxon>
    </lineage>
</organism>
<dbReference type="RefSeq" id="WP_140996138.1">
    <property type="nucleotide sequence ID" value="NZ_VDCZ01000001.1"/>
</dbReference>
<reference evidence="2" key="1">
    <citation type="submission" date="2019-05" db="EMBL/GenBank/DDBJ databases">
        <title>Flavobacterium profundi sp. nov., isolated from a deep-sea seamount.</title>
        <authorList>
            <person name="Zhang D.-C."/>
        </authorList>
    </citation>
    <scope>NUCLEOTIDE SEQUENCE [LARGE SCALE GENOMIC DNA]</scope>
    <source>
        <strain evidence="2">TP390</strain>
    </source>
</reference>
<comment type="caution">
    <text evidence="1">The sequence shown here is derived from an EMBL/GenBank/DDBJ whole genome shotgun (WGS) entry which is preliminary data.</text>
</comment>
<protein>
    <submittedName>
        <fullName evidence="1">Uncharacterized protein</fullName>
    </submittedName>
</protein>
<dbReference type="AlphaFoldDB" id="A0A6I4IDJ2"/>
<dbReference type="InterPro" id="IPR029465">
    <property type="entry name" value="ATPgrasp_TupA"/>
</dbReference>
<gene>
    <name evidence="1" type="ORF">GOQ30_00930</name>
</gene>
<name>A0A6I4IDJ2_9FLAO</name>
<accession>A0A6I4IDJ2</accession>
<dbReference type="OrthoDB" id="9791827at2"/>
<sequence>MIRSYLVKLKNSNPFLLYLWSYQQKQKGIKNLQQFTDEEAIVKLYQNFSGKKPNLEEPKTFSEKLQWLKLHYHNNLTTICADKYEVRHFLIEKGYGDLLNEIIAVYDTISELKVADLPNQFIIKATHGSGWNLLCTNKNKINWFIWKKIMNLWLTNTIFWPGREWPYKNMKPRLIVEKFLTDESGQLMDYKFFCFNGKAQFIQANKGRDTANHAQNFYDLNWNIQPFGKDLLPRPDIKINPPVQLNKMIQIAEDLSKDFPFVRIDFYEVETKIIFGEMTFYPKSGLPDFKPLEYDQILGDLLVLPNPISE</sequence>
<evidence type="ECO:0000313" key="2">
    <source>
        <dbReference type="Proteomes" id="UP000431264"/>
    </source>
</evidence>
<evidence type="ECO:0000313" key="1">
    <source>
        <dbReference type="EMBL" id="MVO07723.1"/>
    </source>
</evidence>
<dbReference type="Pfam" id="PF14305">
    <property type="entry name" value="ATPgrasp_TupA"/>
    <property type="match status" value="1"/>
</dbReference>
<keyword evidence="2" id="KW-1185">Reference proteome</keyword>
<dbReference type="Proteomes" id="UP000431264">
    <property type="component" value="Unassembled WGS sequence"/>
</dbReference>
<dbReference type="EMBL" id="WQLW01000001">
    <property type="protein sequence ID" value="MVO07723.1"/>
    <property type="molecule type" value="Genomic_DNA"/>
</dbReference>
<proteinExistence type="predicted"/>